<reference evidence="1 2" key="1">
    <citation type="submission" date="2014-08" db="EMBL/GenBank/DDBJ databases">
        <title>Comparative genomics reveals surprising divergence of two closely related strains of uncultivated UCYN-A cyanobacteria.</title>
        <authorList>
            <person name="Bombar D."/>
            <person name="Heller P."/>
            <person name="Sanchez-Baracaldo P."/>
            <person name="Carter B.J."/>
            <person name="Zert J.P."/>
        </authorList>
    </citation>
    <scope>NUCLEOTIDE SEQUENCE [LARGE SCALE GENOMIC DNA]</scope>
</reference>
<dbReference type="AlphaFoldDB" id="A0A086CG95"/>
<comment type="caution">
    <text evidence="1">The sequence shown here is derived from an EMBL/GenBank/DDBJ whole genome shotgun (WGS) entry which is preliminary data.</text>
</comment>
<dbReference type="STRING" id="1527444.ucyna2_00938"/>
<accession>A0A086CG95</accession>
<protein>
    <submittedName>
        <fullName evidence="1">Uncharacterized protein</fullName>
    </submittedName>
</protein>
<evidence type="ECO:0000313" key="1">
    <source>
        <dbReference type="EMBL" id="KFF41209.1"/>
    </source>
</evidence>
<dbReference type="eggNOG" id="COG3118">
    <property type="taxonomic scope" value="Bacteria"/>
</dbReference>
<dbReference type="EMBL" id="JPSP01000011">
    <property type="protein sequence ID" value="KFF41209.1"/>
    <property type="molecule type" value="Genomic_DNA"/>
</dbReference>
<sequence>MNKNNMRKKLYQKIIIIFSGLALFGSMTVATFSFRQSSPSSLSKSNTETIYSIDERLYSIIQGYETVLEREPNNMTAKQGLEEALRTLVATQIQAKNLDKTIPIMEKLTTLVPENDQYKNILKQIKNNTNSNTKVKDLSVSDSSNP</sequence>
<evidence type="ECO:0000313" key="2">
    <source>
        <dbReference type="Proteomes" id="UP000028922"/>
    </source>
</evidence>
<gene>
    <name evidence="1" type="ORF">ucyna2_00938</name>
</gene>
<dbReference type="Proteomes" id="UP000028922">
    <property type="component" value="Unassembled WGS sequence"/>
</dbReference>
<organism evidence="1 2">
    <name type="scientific">Candidatus Atelocyanobacterium thalassa isolate SIO64986</name>
    <dbReference type="NCBI Taxonomy" id="1527444"/>
    <lineage>
        <taxon>Bacteria</taxon>
        <taxon>Bacillati</taxon>
        <taxon>Cyanobacteriota</taxon>
        <taxon>Cyanophyceae</taxon>
        <taxon>Oscillatoriophycideae</taxon>
        <taxon>Chroococcales</taxon>
        <taxon>Aphanothecaceae</taxon>
        <taxon>Candidatus Atelocyanobacterium</taxon>
        <taxon>Candidatus Atelocyanobacterium thalassae</taxon>
    </lineage>
</organism>
<name>A0A086CG95_9CHRO</name>
<proteinExistence type="predicted"/>